<dbReference type="PROSITE" id="PS00623">
    <property type="entry name" value="GMC_OXRED_1"/>
    <property type="match status" value="1"/>
</dbReference>
<dbReference type="InterPro" id="IPR012132">
    <property type="entry name" value="GMC_OxRdtase"/>
</dbReference>
<dbReference type="InterPro" id="IPR036188">
    <property type="entry name" value="FAD/NAD-bd_sf"/>
</dbReference>
<sequence>MQIAQGKVLGGSSSVNGMIYLRGQPQDYDGWAQQYGCTGWSYQDVLPYFKRAEANESLADEYHGTEGLLPVSENRYRHPLSMAFIRAGQELDLPYRNDFNGASQHGVGFYQTTTHNGERASTSRTYLQAVRDNSRLVVKLNALVHRVTFENNVATGVVYSLNGGNEIVAHASQEVILSAGAIGSPKILMLSGIGPRETSGAVGYYAAGRSAGGQKLPRSPAYVD</sequence>
<dbReference type="GO" id="GO:0050660">
    <property type="term" value="F:flavin adenine dinucleotide binding"/>
    <property type="evidence" value="ECO:0007669"/>
    <property type="project" value="InterPro"/>
</dbReference>
<dbReference type="Pfam" id="PF00732">
    <property type="entry name" value="GMC_oxred_N"/>
    <property type="match status" value="1"/>
</dbReference>
<dbReference type="EMBL" id="CABEEZ010000021">
    <property type="protein sequence ID" value="VTR20593.1"/>
    <property type="molecule type" value="Genomic_DNA"/>
</dbReference>
<gene>
    <name evidence="8" type="primary">alkJ_2</name>
    <name evidence="8" type="ORF">NCTC12965_01045</name>
</gene>
<dbReference type="EC" id="1.1.99.-" evidence="8"/>
<accession>A0A4U9TMG6</accession>
<dbReference type="PANTHER" id="PTHR11552:SF147">
    <property type="entry name" value="CHOLINE DEHYDROGENASE, MITOCHONDRIAL"/>
    <property type="match status" value="1"/>
</dbReference>
<protein>
    <submittedName>
        <fullName evidence="8">Alcohol dehydrogenase [acceptor]</fullName>
        <ecNumber evidence="8">1.1.99.-</ecNumber>
    </submittedName>
</protein>
<feature type="domain" description="Glucose-methanol-choline oxidoreductase N-terminal" evidence="7">
    <location>
        <begin position="180"/>
        <end position="194"/>
    </location>
</feature>
<evidence type="ECO:0000256" key="5">
    <source>
        <dbReference type="RuleBase" id="RU003968"/>
    </source>
</evidence>
<keyword evidence="8" id="KW-0560">Oxidoreductase</keyword>
<evidence type="ECO:0000256" key="3">
    <source>
        <dbReference type="ARBA" id="ARBA00022630"/>
    </source>
</evidence>
<evidence type="ECO:0000256" key="1">
    <source>
        <dbReference type="ARBA" id="ARBA00001974"/>
    </source>
</evidence>
<feature type="domain" description="Glucose-methanol-choline oxidoreductase N-terminal" evidence="6">
    <location>
        <begin position="6"/>
        <end position="29"/>
    </location>
</feature>
<dbReference type="GO" id="GO:0008812">
    <property type="term" value="F:choline dehydrogenase activity"/>
    <property type="evidence" value="ECO:0007669"/>
    <property type="project" value="TreeGrafter"/>
</dbReference>
<dbReference type="Gene3D" id="3.30.560.10">
    <property type="entry name" value="Glucose Oxidase, domain 3"/>
    <property type="match status" value="1"/>
</dbReference>
<evidence type="ECO:0000259" key="7">
    <source>
        <dbReference type="PROSITE" id="PS00624"/>
    </source>
</evidence>
<keyword evidence="3 5" id="KW-0285">Flavoprotein</keyword>
<proteinExistence type="inferred from homology"/>
<evidence type="ECO:0000259" key="6">
    <source>
        <dbReference type="PROSITE" id="PS00623"/>
    </source>
</evidence>
<evidence type="ECO:0000256" key="2">
    <source>
        <dbReference type="ARBA" id="ARBA00010790"/>
    </source>
</evidence>
<reference evidence="8" key="1">
    <citation type="submission" date="2019-05" db="EMBL/GenBank/DDBJ databases">
        <authorList>
            <consortium name="Pathogen Informatics"/>
        </authorList>
    </citation>
    <scope>NUCLEOTIDE SEQUENCE [LARGE SCALE GENOMIC DNA]</scope>
    <source>
        <strain evidence="8">NCTC12965</strain>
    </source>
</reference>
<name>A0A4U9TMG6_SERFO</name>
<dbReference type="PANTHER" id="PTHR11552">
    <property type="entry name" value="GLUCOSE-METHANOL-CHOLINE GMC OXIDOREDUCTASE"/>
    <property type="match status" value="1"/>
</dbReference>
<dbReference type="PROSITE" id="PS00624">
    <property type="entry name" value="GMC_OXRED_2"/>
    <property type="match status" value="1"/>
</dbReference>
<evidence type="ECO:0000313" key="8">
    <source>
        <dbReference type="EMBL" id="VTR20593.1"/>
    </source>
</evidence>
<comment type="similarity">
    <text evidence="2 5">Belongs to the GMC oxidoreductase family.</text>
</comment>
<dbReference type="SUPFAM" id="SSF51905">
    <property type="entry name" value="FAD/NAD(P)-binding domain"/>
    <property type="match status" value="1"/>
</dbReference>
<organism evidence="8">
    <name type="scientific">Serratia fonticola</name>
    <dbReference type="NCBI Taxonomy" id="47917"/>
    <lineage>
        <taxon>Bacteria</taxon>
        <taxon>Pseudomonadati</taxon>
        <taxon>Pseudomonadota</taxon>
        <taxon>Gammaproteobacteria</taxon>
        <taxon>Enterobacterales</taxon>
        <taxon>Yersiniaceae</taxon>
        <taxon>Serratia</taxon>
    </lineage>
</organism>
<dbReference type="Gene3D" id="3.50.50.60">
    <property type="entry name" value="FAD/NAD(P)-binding domain"/>
    <property type="match status" value="1"/>
</dbReference>
<dbReference type="InterPro" id="IPR000172">
    <property type="entry name" value="GMC_OxRdtase_N"/>
</dbReference>
<comment type="cofactor">
    <cofactor evidence="1">
        <name>FAD</name>
        <dbReference type="ChEBI" id="CHEBI:57692"/>
    </cofactor>
</comment>
<dbReference type="AlphaFoldDB" id="A0A4U9TMG6"/>
<evidence type="ECO:0000256" key="4">
    <source>
        <dbReference type="ARBA" id="ARBA00022827"/>
    </source>
</evidence>
<keyword evidence="4 5" id="KW-0274">FAD</keyword>